<organism evidence="3 4">
    <name type="scientific">Platanthera zijinensis</name>
    <dbReference type="NCBI Taxonomy" id="2320716"/>
    <lineage>
        <taxon>Eukaryota</taxon>
        <taxon>Viridiplantae</taxon>
        <taxon>Streptophyta</taxon>
        <taxon>Embryophyta</taxon>
        <taxon>Tracheophyta</taxon>
        <taxon>Spermatophyta</taxon>
        <taxon>Magnoliopsida</taxon>
        <taxon>Liliopsida</taxon>
        <taxon>Asparagales</taxon>
        <taxon>Orchidaceae</taxon>
        <taxon>Orchidoideae</taxon>
        <taxon>Orchideae</taxon>
        <taxon>Orchidinae</taxon>
        <taxon>Platanthera</taxon>
    </lineage>
</organism>
<reference evidence="3 4" key="1">
    <citation type="journal article" date="2022" name="Nat. Plants">
        <title>Genomes of leafy and leafless Platanthera orchids illuminate the evolution of mycoheterotrophy.</title>
        <authorList>
            <person name="Li M.H."/>
            <person name="Liu K.W."/>
            <person name="Li Z."/>
            <person name="Lu H.C."/>
            <person name="Ye Q.L."/>
            <person name="Zhang D."/>
            <person name="Wang J.Y."/>
            <person name="Li Y.F."/>
            <person name="Zhong Z.M."/>
            <person name="Liu X."/>
            <person name="Yu X."/>
            <person name="Liu D.K."/>
            <person name="Tu X.D."/>
            <person name="Liu B."/>
            <person name="Hao Y."/>
            <person name="Liao X.Y."/>
            <person name="Jiang Y.T."/>
            <person name="Sun W.H."/>
            <person name="Chen J."/>
            <person name="Chen Y.Q."/>
            <person name="Ai Y."/>
            <person name="Zhai J.W."/>
            <person name="Wu S.S."/>
            <person name="Zhou Z."/>
            <person name="Hsiao Y.Y."/>
            <person name="Wu W.L."/>
            <person name="Chen Y.Y."/>
            <person name="Lin Y.F."/>
            <person name="Hsu J.L."/>
            <person name="Li C.Y."/>
            <person name="Wang Z.W."/>
            <person name="Zhao X."/>
            <person name="Zhong W.Y."/>
            <person name="Ma X.K."/>
            <person name="Ma L."/>
            <person name="Huang J."/>
            <person name="Chen G.Z."/>
            <person name="Huang M.Z."/>
            <person name="Huang L."/>
            <person name="Peng D.H."/>
            <person name="Luo Y.B."/>
            <person name="Zou S.Q."/>
            <person name="Chen S.P."/>
            <person name="Lan S."/>
            <person name="Tsai W.C."/>
            <person name="Van de Peer Y."/>
            <person name="Liu Z.J."/>
        </authorList>
    </citation>
    <scope>NUCLEOTIDE SEQUENCE [LARGE SCALE GENOMIC DNA]</scope>
    <source>
        <strain evidence="3">Lor287</strain>
    </source>
</reference>
<comment type="caution">
    <text evidence="3">The sequence shown here is derived from an EMBL/GenBank/DDBJ whole genome shotgun (WGS) entry which is preliminary data.</text>
</comment>
<evidence type="ECO:0000313" key="4">
    <source>
        <dbReference type="Proteomes" id="UP001418222"/>
    </source>
</evidence>
<feature type="domain" description="Retroviral polymerase SH3-like" evidence="2">
    <location>
        <begin position="1"/>
        <end position="39"/>
    </location>
</feature>
<dbReference type="Pfam" id="PF25597">
    <property type="entry name" value="SH3_retrovirus"/>
    <property type="match status" value="1"/>
</dbReference>
<dbReference type="InterPro" id="IPR057670">
    <property type="entry name" value="SH3_retrovirus"/>
</dbReference>
<evidence type="ECO:0000259" key="2">
    <source>
        <dbReference type="Pfam" id="PF25597"/>
    </source>
</evidence>
<dbReference type="EMBL" id="JBBWWQ010000003">
    <property type="protein sequence ID" value="KAK8951815.1"/>
    <property type="molecule type" value="Genomic_DNA"/>
</dbReference>
<keyword evidence="4" id="KW-1185">Reference proteome</keyword>
<feature type="region of interest" description="Disordered" evidence="1">
    <location>
        <begin position="46"/>
        <end position="74"/>
    </location>
</feature>
<accession>A0AAP0BY25</accession>
<dbReference type="AlphaFoldDB" id="A0AAP0BY25"/>
<evidence type="ECO:0000256" key="1">
    <source>
        <dbReference type="SAM" id="MobiDB-lite"/>
    </source>
</evidence>
<evidence type="ECO:0000313" key="3">
    <source>
        <dbReference type="EMBL" id="KAK8951815.1"/>
    </source>
</evidence>
<protein>
    <recommendedName>
        <fullName evidence="2">Retroviral polymerase SH3-like domain-containing protein</fullName>
    </recommendedName>
</protein>
<gene>
    <name evidence="3" type="ORF">KSP39_PZI004750</name>
</gene>
<proteinExistence type="predicted"/>
<name>A0AAP0BY25_9ASPA</name>
<sequence length="111" mass="12496">MGYSTTQKGYYCFDPVLRKQFVSAGVTFFENASYFSDESSPLPPAFEPPGCPFVPSSPTEISTPTPSPSTPLPLLHHRLPHLRHRRSLLPGQLSLPQMLRMPRDPPTWIFI</sequence>
<dbReference type="Proteomes" id="UP001418222">
    <property type="component" value="Unassembled WGS sequence"/>
</dbReference>